<evidence type="ECO:0000256" key="6">
    <source>
        <dbReference type="ARBA" id="ARBA00013190"/>
    </source>
</evidence>
<dbReference type="InterPro" id="IPR036291">
    <property type="entry name" value="NAD(P)-bd_dom_sf"/>
</dbReference>
<dbReference type="GO" id="GO:0005829">
    <property type="term" value="C:cytosol"/>
    <property type="evidence" value="ECO:0007669"/>
    <property type="project" value="TreeGrafter"/>
</dbReference>
<evidence type="ECO:0000256" key="9">
    <source>
        <dbReference type="ARBA" id="ARBA00022723"/>
    </source>
</evidence>
<dbReference type="SUPFAM" id="SSF50129">
    <property type="entry name" value="GroES-like"/>
    <property type="match status" value="2"/>
</dbReference>
<accession>A0A803PGF6</accession>
<comment type="catalytic activity">
    <reaction evidence="18">
        <text>a secondary alcohol + NAD(+) = a ketone + NADH + H(+)</text>
        <dbReference type="Rhea" id="RHEA:10740"/>
        <dbReference type="ChEBI" id="CHEBI:15378"/>
        <dbReference type="ChEBI" id="CHEBI:17087"/>
        <dbReference type="ChEBI" id="CHEBI:35681"/>
        <dbReference type="ChEBI" id="CHEBI:57540"/>
        <dbReference type="ChEBI" id="CHEBI:57945"/>
        <dbReference type="EC" id="1.1.1.1"/>
    </reaction>
</comment>
<feature type="domain" description="F-box" evidence="21">
    <location>
        <begin position="422"/>
        <end position="458"/>
    </location>
</feature>
<dbReference type="FunFam" id="3.40.50.720:FF:000003">
    <property type="entry name" value="S-(hydroxymethyl)glutathione dehydrogenase"/>
    <property type="match status" value="1"/>
</dbReference>
<evidence type="ECO:0000256" key="13">
    <source>
        <dbReference type="ARBA" id="ARBA00031007"/>
    </source>
</evidence>
<comment type="subcellular location">
    <subcellularLocation>
        <location evidence="2">Cytoplasm</location>
    </subcellularLocation>
</comment>
<dbReference type="Gene3D" id="1.20.1280.50">
    <property type="match status" value="1"/>
</dbReference>
<evidence type="ECO:0000256" key="17">
    <source>
        <dbReference type="ARBA" id="ARBA00048110"/>
    </source>
</evidence>
<dbReference type="CDD" id="cd08300">
    <property type="entry name" value="alcohol_DH_class_III"/>
    <property type="match status" value="1"/>
</dbReference>
<comment type="catalytic activity">
    <reaction evidence="17">
        <text>S-(hydroxymethyl)glutathione + NAD(+) = S-formylglutathione + NADH + H(+)</text>
        <dbReference type="Rhea" id="RHEA:19985"/>
        <dbReference type="ChEBI" id="CHEBI:15378"/>
        <dbReference type="ChEBI" id="CHEBI:57540"/>
        <dbReference type="ChEBI" id="CHEBI:57688"/>
        <dbReference type="ChEBI" id="CHEBI:57945"/>
        <dbReference type="ChEBI" id="CHEBI:58758"/>
        <dbReference type="EC" id="1.1.1.284"/>
    </reaction>
</comment>
<dbReference type="Pfam" id="PF08240">
    <property type="entry name" value="ADH_N"/>
    <property type="match status" value="1"/>
</dbReference>
<dbReference type="GO" id="GO:0004022">
    <property type="term" value="F:alcohol dehydrogenase (NAD+) activity"/>
    <property type="evidence" value="ECO:0007669"/>
    <property type="project" value="UniProtKB-EC"/>
</dbReference>
<dbReference type="Pfam" id="PF00107">
    <property type="entry name" value="ADH_zinc_N"/>
    <property type="match status" value="1"/>
</dbReference>
<dbReference type="PROSITE" id="PS50181">
    <property type="entry name" value="FBOX"/>
    <property type="match status" value="1"/>
</dbReference>
<dbReference type="GO" id="GO:0046294">
    <property type="term" value="P:formaldehyde catabolic process"/>
    <property type="evidence" value="ECO:0007669"/>
    <property type="project" value="InterPro"/>
</dbReference>
<dbReference type="InterPro" id="IPR002328">
    <property type="entry name" value="ADH_Zn_CS"/>
</dbReference>
<evidence type="ECO:0000256" key="3">
    <source>
        <dbReference type="ARBA" id="ARBA00010902"/>
    </source>
</evidence>
<dbReference type="InterPro" id="IPR013149">
    <property type="entry name" value="ADH-like_C"/>
</dbReference>
<evidence type="ECO:0000256" key="8">
    <source>
        <dbReference type="ARBA" id="ARBA00022490"/>
    </source>
</evidence>
<dbReference type="InterPro" id="IPR053781">
    <property type="entry name" value="F-box_AtFBL13-like"/>
</dbReference>
<evidence type="ECO:0000256" key="4">
    <source>
        <dbReference type="ARBA" id="ARBA00011738"/>
    </source>
</evidence>
<evidence type="ECO:0000256" key="19">
    <source>
        <dbReference type="ARBA" id="ARBA00049243"/>
    </source>
</evidence>
<evidence type="ECO:0000256" key="11">
    <source>
        <dbReference type="ARBA" id="ARBA00023002"/>
    </source>
</evidence>
<dbReference type="EC" id="1.1.1.1" evidence="6"/>
<dbReference type="InterPro" id="IPR011032">
    <property type="entry name" value="GroES-like_sf"/>
</dbReference>
<dbReference type="CDD" id="cd22160">
    <property type="entry name" value="F-box_AtFBL13-like"/>
    <property type="match status" value="1"/>
</dbReference>
<evidence type="ECO:0000256" key="2">
    <source>
        <dbReference type="ARBA" id="ARBA00004496"/>
    </source>
</evidence>
<dbReference type="PANTHER" id="PTHR43880">
    <property type="entry name" value="ALCOHOL DEHYDROGENASE"/>
    <property type="match status" value="1"/>
</dbReference>
<comment type="cofactor">
    <cofactor evidence="1 20">
        <name>Zn(2+)</name>
        <dbReference type="ChEBI" id="CHEBI:29105"/>
    </cofactor>
</comment>
<dbReference type="AlphaFoldDB" id="A0A803PGF6"/>
<dbReference type="InterPro" id="IPR014183">
    <property type="entry name" value="ADH_3"/>
</dbReference>
<dbReference type="InterPro" id="IPR032675">
    <property type="entry name" value="LRR_dom_sf"/>
</dbReference>
<keyword evidence="10 20" id="KW-0862">Zinc</keyword>
<dbReference type="InterPro" id="IPR013154">
    <property type="entry name" value="ADH-like_N"/>
</dbReference>
<comment type="similarity">
    <text evidence="3">Belongs to the zinc-containing alcohol dehydrogenase family. Class-III subfamily.</text>
</comment>
<evidence type="ECO:0000256" key="15">
    <source>
        <dbReference type="ARBA" id="ARBA00033399"/>
    </source>
</evidence>
<comment type="subunit">
    <text evidence="4">Homodimer.</text>
</comment>
<evidence type="ECO:0000256" key="16">
    <source>
        <dbReference type="ARBA" id="ARBA00047793"/>
    </source>
</evidence>
<dbReference type="Pfam" id="PF23622">
    <property type="entry name" value="LRR_At1g61320_AtMIF1"/>
    <property type="match status" value="1"/>
</dbReference>
<dbReference type="Gramene" id="evm.model.04.2345">
    <property type="protein sequence ID" value="cds.evm.model.04.2345"/>
    <property type="gene ID" value="evm.TU.04.2345"/>
</dbReference>
<dbReference type="Proteomes" id="UP000596661">
    <property type="component" value="Chromosome 4"/>
</dbReference>
<evidence type="ECO:0000256" key="10">
    <source>
        <dbReference type="ARBA" id="ARBA00022833"/>
    </source>
</evidence>
<dbReference type="SUPFAM" id="SSF51735">
    <property type="entry name" value="NAD(P)-binding Rossmann-fold domains"/>
    <property type="match status" value="1"/>
</dbReference>
<reference evidence="22" key="1">
    <citation type="submission" date="2018-11" db="EMBL/GenBank/DDBJ databases">
        <authorList>
            <person name="Grassa J C."/>
        </authorList>
    </citation>
    <scope>NUCLEOTIDE SEQUENCE [LARGE SCALE GENOMIC DNA]</scope>
</reference>
<evidence type="ECO:0000256" key="5">
    <source>
        <dbReference type="ARBA" id="ARBA00012309"/>
    </source>
</evidence>
<dbReference type="Pfam" id="PF00646">
    <property type="entry name" value="F-box"/>
    <property type="match status" value="1"/>
</dbReference>
<evidence type="ECO:0000259" key="21">
    <source>
        <dbReference type="PROSITE" id="PS50181"/>
    </source>
</evidence>
<evidence type="ECO:0000256" key="18">
    <source>
        <dbReference type="ARBA" id="ARBA00049164"/>
    </source>
</evidence>
<comment type="catalytic activity">
    <reaction evidence="16">
        <text>S-(hydroxymethyl)glutathione + NADP(+) = S-formylglutathione + NADPH + H(+)</text>
        <dbReference type="Rhea" id="RHEA:19981"/>
        <dbReference type="ChEBI" id="CHEBI:15378"/>
        <dbReference type="ChEBI" id="CHEBI:57688"/>
        <dbReference type="ChEBI" id="CHEBI:57783"/>
        <dbReference type="ChEBI" id="CHEBI:58349"/>
        <dbReference type="ChEBI" id="CHEBI:58758"/>
        <dbReference type="EC" id="1.1.1.284"/>
    </reaction>
</comment>
<evidence type="ECO:0000256" key="7">
    <source>
        <dbReference type="ARBA" id="ARBA00020108"/>
    </source>
</evidence>
<dbReference type="GO" id="GO:0008270">
    <property type="term" value="F:zinc ion binding"/>
    <property type="evidence" value="ECO:0007669"/>
    <property type="project" value="InterPro"/>
</dbReference>
<dbReference type="InterPro" id="IPR055357">
    <property type="entry name" value="LRR_At1g61320_AtMIF1"/>
</dbReference>
<dbReference type="EnsemblPlants" id="evm.model.04.2345">
    <property type="protein sequence ID" value="cds.evm.model.04.2345"/>
    <property type="gene ID" value="evm.TU.04.2345"/>
</dbReference>
<organism evidence="22 23">
    <name type="scientific">Cannabis sativa</name>
    <name type="common">Hemp</name>
    <name type="synonym">Marijuana</name>
    <dbReference type="NCBI Taxonomy" id="3483"/>
    <lineage>
        <taxon>Eukaryota</taxon>
        <taxon>Viridiplantae</taxon>
        <taxon>Streptophyta</taxon>
        <taxon>Embryophyta</taxon>
        <taxon>Tracheophyta</taxon>
        <taxon>Spermatophyta</taxon>
        <taxon>Magnoliopsida</taxon>
        <taxon>eudicotyledons</taxon>
        <taxon>Gunneridae</taxon>
        <taxon>Pentapetalae</taxon>
        <taxon>rosids</taxon>
        <taxon>fabids</taxon>
        <taxon>Rosales</taxon>
        <taxon>Cannabaceae</taxon>
        <taxon>Cannabis</taxon>
    </lineage>
</organism>
<protein>
    <recommendedName>
        <fullName evidence="7">Alcohol dehydrogenase class-3</fullName>
        <ecNumber evidence="6">1.1.1.1</ecNumber>
        <ecNumber evidence="5">1.1.1.284</ecNumber>
    </recommendedName>
    <alternativeName>
        <fullName evidence="15">Alcohol dehydrogenase class-III</fullName>
    </alternativeName>
    <alternativeName>
        <fullName evidence="13">Glutathione-dependent formaldehyde dehydrogenase</fullName>
    </alternativeName>
    <alternativeName>
        <fullName evidence="14">S-(hydroxymethyl)glutathione dehydrogenase</fullName>
    </alternativeName>
</protein>
<dbReference type="FunFam" id="3.90.180.10:FF:000001">
    <property type="entry name" value="S-(hydroxymethyl)glutathione dehydrogenase"/>
    <property type="match status" value="1"/>
</dbReference>
<proteinExistence type="inferred from homology"/>
<keyword evidence="12" id="KW-0520">NAD</keyword>
<dbReference type="GO" id="GO:0051903">
    <property type="term" value="F:S-(hydroxymethyl)glutathione dehydrogenase [NAD(P)+] activity"/>
    <property type="evidence" value="ECO:0007669"/>
    <property type="project" value="UniProtKB-EC"/>
</dbReference>
<dbReference type="PANTHER" id="PTHR43880:SF58">
    <property type="entry name" value="ALCOHOL DEHYDROGENASE CLASS-3"/>
    <property type="match status" value="1"/>
</dbReference>
<dbReference type="InterPro" id="IPR001810">
    <property type="entry name" value="F-box_dom"/>
</dbReference>
<keyword evidence="23" id="KW-1185">Reference proteome</keyword>
<evidence type="ECO:0000313" key="23">
    <source>
        <dbReference type="Proteomes" id="UP000596661"/>
    </source>
</evidence>
<dbReference type="InterPro" id="IPR036047">
    <property type="entry name" value="F-box-like_dom_sf"/>
</dbReference>
<evidence type="ECO:0000256" key="20">
    <source>
        <dbReference type="RuleBase" id="RU361277"/>
    </source>
</evidence>
<evidence type="ECO:0000313" key="22">
    <source>
        <dbReference type="EnsemblPlants" id="cds.evm.model.04.2345"/>
    </source>
</evidence>
<evidence type="ECO:0000256" key="1">
    <source>
        <dbReference type="ARBA" id="ARBA00001947"/>
    </source>
</evidence>
<keyword evidence="8" id="KW-0963">Cytoplasm</keyword>
<dbReference type="PROSITE" id="PS00059">
    <property type="entry name" value="ADH_ZINC"/>
    <property type="match status" value="1"/>
</dbReference>
<keyword evidence="11" id="KW-0560">Oxidoreductase</keyword>
<dbReference type="Gene3D" id="3.80.10.10">
    <property type="entry name" value="Ribonuclease Inhibitor"/>
    <property type="match status" value="1"/>
</dbReference>
<dbReference type="Gene3D" id="3.90.180.10">
    <property type="entry name" value="Medium-chain alcohol dehydrogenases, catalytic domain"/>
    <property type="match status" value="2"/>
</dbReference>
<sequence length="876" mass="98751">MATQGQVITCKAAVAWEPNKPLVIEDVQVAPPQAGEVRIKILFTALCHTDAYTWGGKDPEGLFPCILGHEAAGIVESVGEGVTEVQAGDHVIPCYQAECRECKFCKSGKTNLCGKVRVATGAGVMMNDRQSRFSINGKPIFHFMGTSTFSQYTVVHDVSVAKINPQAPLDKVCLLGCGVPTGLGAVWNTAKVEPGSIVAIFGLGTVGLAVAEGAKSAGASRVIGIDIDSKKYDTAKHFGVTEFVNPKDHDKPIQQGWGTSVIVGVAASGQEISTRPFQLVTGRVWKGTAFGGFKSRTQVPWLVEKYLKKEIKVDEYITHNMKLGEINEAFHLMHEGGCLRRVVAILGGWVSLDTIQRSLLWCAMTRNELSEFYRCRRGLKFILVPSLSPFRTIIGGRAWMFLVERWKCSVPVVRQSQAHILPHLISKLPDDILVLVLNFLSLRDSARTSLLSRRWKNLWTLISGTLEFDASKTMEDMRWLRKERSFERPRYANWVNRVMGKHRSLKLEELKICFDLDNSYCLDINKWVEFAAVKEVKKLDLGFPGRWGGMLRNPYCLHISVLCNKIWGKLRSDAFCSLTDLNLSFVDVNDDVVEYFLDKCHNLVNLCIKGSNSLIKVEVSECEGFNLKSLKILECPLIKVVKISTPNLVSFGYDGPLIDMPFNKVPNLSEVYFGGNNTISLANRSKELFGYFSMLKILKLDMSSSVYNFNHVARAFDTQVPELSNLEQLELSIMAYCDQCIIWPCLMIKAAPLLHRFSMKMMFKCTDQDLYDRDDQLLLNEDQIRKLREAVLFTHQSVKEVELYGFSDHRNIHMAELWLRLVDIAVSLEKVTIDVRHPCLKESPWLNVKTQELDKARERVRLFVQKHSKPIDILVL</sequence>
<evidence type="ECO:0000256" key="14">
    <source>
        <dbReference type="ARBA" id="ARBA00032767"/>
    </source>
</evidence>
<keyword evidence="9 20" id="KW-0479">Metal-binding</keyword>
<dbReference type="EC" id="1.1.1.284" evidence="5"/>
<dbReference type="Gene3D" id="3.40.50.720">
    <property type="entry name" value="NAD(P)-binding Rossmann-like Domain"/>
    <property type="match status" value="1"/>
</dbReference>
<dbReference type="EMBL" id="UZAU01000407">
    <property type="status" value="NOT_ANNOTATED_CDS"/>
    <property type="molecule type" value="Genomic_DNA"/>
</dbReference>
<evidence type="ECO:0000256" key="12">
    <source>
        <dbReference type="ARBA" id="ARBA00023027"/>
    </source>
</evidence>
<reference evidence="22" key="2">
    <citation type="submission" date="2021-03" db="UniProtKB">
        <authorList>
            <consortium name="EnsemblPlants"/>
        </authorList>
    </citation>
    <scope>IDENTIFICATION</scope>
</reference>
<comment type="catalytic activity">
    <reaction evidence="19">
        <text>a primary alcohol + NAD(+) = an aldehyde + NADH + H(+)</text>
        <dbReference type="Rhea" id="RHEA:10736"/>
        <dbReference type="ChEBI" id="CHEBI:15378"/>
        <dbReference type="ChEBI" id="CHEBI:15734"/>
        <dbReference type="ChEBI" id="CHEBI:17478"/>
        <dbReference type="ChEBI" id="CHEBI:57540"/>
        <dbReference type="ChEBI" id="CHEBI:57945"/>
        <dbReference type="EC" id="1.1.1.1"/>
    </reaction>
</comment>
<dbReference type="SUPFAM" id="SSF81383">
    <property type="entry name" value="F-box domain"/>
    <property type="match status" value="1"/>
</dbReference>
<name>A0A803PGF6_CANSA</name>
<dbReference type="SUPFAM" id="SSF52047">
    <property type="entry name" value="RNI-like"/>
    <property type="match status" value="1"/>
</dbReference>
<dbReference type="SMART" id="SM00256">
    <property type="entry name" value="FBOX"/>
    <property type="match status" value="1"/>
</dbReference>